<dbReference type="Proteomes" id="UP000276133">
    <property type="component" value="Unassembled WGS sequence"/>
</dbReference>
<protein>
    <submittedName>
        <fullName evidence="1">Uncharacterized protein</fullName>
    </submittedName>
</protein>
<dbReference type="AlphaFoldDB" id="A0A3M7SZM4"/>
<reference evidence="1 2" key="1">
    <citation type="journal article" date="2018" name="Sci. Rep.">
        <title>Genomic signatures of local adaptation to the degree of environmental predictability in rotifers.</title>
        <authorList>
            <person name="Franch-Gras L."/>
            <person name="Hahn C."/>
            <person name="Garcia-Roger E.M."/>
            <person name="Carmona M.J."/>
            <person name="Serra M."/>
            <person name="Gomez A."/>
        </authorList>
    </citation>
    <scope>NUCLEOTIDE SEQUENCE [LARGE SCALE GENOMIC DNA]</scope>
    <source>
        <strain evidence="1">HYR1</strain>
    </source>
</reference>
<name>A0A3M7SZM4_BRAPC</name>
<evidence type="ECO:0000313" key="2">
    <source>
        <dbReference type="Proteomes" id="UP000276133"/>
    </source>
</evidence>
<keyword evidence="2" id="KW-1185">Reference proteome</keyword>
<accession>A0A3M7SZM4</accession>
<organism evidence="1 2">
    <name type="scientific">Brachionus plicatilis</name>
    <name type="common">Marine rotifer</name>
    <name type="synonym">Brachionus muelleri</name>
    <dbReference type="NCBI Taxonomy" id="10195"/>
    <lineage>
        <taxon>Eukaryota</taxon>
        <taxon>Metazoa</taxon>
        <taxon>Spiralia</taxon>
        <taxon>Gnathifera</taxon>
        <taxon>Rotifera</taxon>
        <taxon>Eurotatoria</taxon>
        <taxon>Monogononta</taxon>
        <taxon>Pseudotrocha</taxon>
        <taxon>Ploima</taxon>
        <taxon>Brachionidae</taxon>
        <taxon>Brachionus</taxon>
    </lineage>
</organism>
<proteinExistence type="predicted"/>
<comment type="caution">
    <text evidence="1">The sequence shown here is derived from an EMBL/GenBank/DDBJ whole genome shotgun (WGS) entry which is preliminary data.</text>
</comment>
<sequence>MQEVFYAKIFLSKQSGHARFFSTTEKSLLVINTKLIDFLKIDAYIQKIYRLIIENYMIFFSESLFGYLNVDFKFVLKILKFDLEIKSVVGARPMQALKKFSMALRCLKSELTGRPTLKGALSIIAKSRISGEASNESSQVFPLAIANRWNILDHNHVIGPLAFIVQNWIRVDHVVDYICFGYFLASKLTGRVQVEAVIISQMIVACNCQRFDASIYQKVHKYTFELGLA</sequence>
<evidence type="ECO:0000313" key="1">
    <source>
        <dbReference type="EMBL" id="RNA41241.1"/>
    </source>
</evidence>
<gene>
    <name evidence="1" type="ORF">BpHYR1_034610</name>
</gene>
<dbReference type="EMBL" id="REGN01000529">
    <property type="protein sequence ID" value="RNA41241.1"/>
    <property type="molecule type" value="Genomic_DNA"/>
</dbReference>